<protein>
    <submittedName>
        <fullName evidence="1">Uncharacterized protein</fullName>
    </submittedName>
</protein>
<dbReference type="InParanoid" id="G3H318"/>
<dbReference type="AlphaFoldDB" id="G3H318"/>
<dbReference type="Proteomes" id="UP000001075">
    <property type="component" value="Unassembled WGS sequence"/>
</dbReference>
<sequence>MPCSVYHEGKSGQELKQRHCGTMFTGLFLYTTQGHLPSGGIVCSELGPPTSIKKLPHIDVPRPMQRRKFIS</sequence>
<name>G3H318_CRIGR</name>
<reference evidence="2" key="1">
    <citation type="journal article" date="2011" name="Nat. Biotechnol.">
        <title>The genomic sequence of the Chinese hamster ovary (CHO)-K1 cell line.</title>
        <authorList>
            <person name="Xu X."/>
            <person name="Nagarajan H."/>
            <person name="Lewis N.E."/>
            <person name="Pan S."/>
            <person name="Cai Z."/>
            <person name="Liu X."/>
            <person name="Chen W."/>
            <person name="Xie M."/>
            <person name="Wang W."/>
            <person name="Hammond S."/>
            <person name="Andersen M.R."/>
            <person name="Neff N."/>
            <person name="Passarelli B."/>
            <person name="Koh W."/>
            <person name="Fan H.C."/>
            <person name="Wang J."/>
            <person name="Gui Y."/>
            <person name="Lee K.H."/>
            <person name="Betenbaugh M.J."/>
            <person name="Quake S.R."/>
            <person name="Famili I."/>
            <person name="Palsson B.O."/>
            <person name="Wang J."/>
        </authorList>
    </citation>
    <scope>NUCLEOTIDE SEQUENCE [LARGE SCALE GENOMIC DNA]</scope>
    <source>
        <strain evidence="2">CHO K1 cell line</strain>
    </source>
</reference>
<evidence type="ECO:0000313" key="2">
    <source>
        <dbReference type="Proteomes" id="UP000001075"/>
    </source>
</evidence>
<gene>
    <name evidence="1" type="ORF">I79_004624</name>
</gene>
<dbReference type="EMBL" id="JH000121">
    <property type="protein sequence ID" value="EGW04226.1"/>
    <property type="molecule type" value="Genomic_DNA"/>
</dbReference>
<evidence type="ECO:0000313" key="1">
    <source>
        <dbReference type="EMBL" id="EGW04226.1"/>
    </source>
</evidence>
<organism evidence="1 2">
    <name type="scientific">Cricetulus griseus</name>
    <name type="common">Chinese hamster</name>
    <name type="synonym">Cricetulus barabensis griseus</name>
    <dbReference type="NCBI Taxonomy" id="10029"/>
    <lineage>
        <taxon>Eukaryota</taxon>
        <taxon>Metazoa</taxon>
        <taxon>Chordata</taxon>
        <taxon>Craniata</taxon>
        <taxon>Vertebrata</taxon>
        <taxon>Euteleostomi</taxon>
        <taxon>Mammalia</taxon>
        <taxon>Eutheria</taxon>
        <taxon>Euarchontoglires</taxon>
        <taxon>Glires</taxon>
        <taxon>Rodentia</taxon>
        <taxon>Myomorpha</taxon>
        <taxon>Muroidea</taxon>
        <taxon>Cricetidae</taxon>
        <taxon>Cricetinae</taxon>
        <taxon>Cricetulus</taxon>
    </lineage>
</organism>
<proteinExistence type="predicted"/>
<accession>G3H318</accession>